<evidence type="ECO:0000313" key="7">
    <source>
        <dbReference type="EMBL" id="CUV01648.1"/>
    </source>
</evidence>
<dbReference type="SUPFAM" id="SSF53448">
    <property type="entry name" value="Nucleotide-diphospho-sugar transferases"/>
    <property type="match status" value="1"/>
</dbReference>
<feature type="domain" description="Nucleotidyl transferase" evidence="6">
    <location>
        <begin position="5"/>
        <end position="265"/>
    </location>
</feature>
<evidence type="ECO:0000256" key="1">
    <source>
        <dbReference type="ARBA" id="ARBA00006890"/>
    </source>
</evidence>
<sequence>MQIRKAVIPAAGMGTRFLPVTMSVPKELLPIIDRPLLQYVLAEAVEAGVEEIIIVTSPGKELISEYFQPRPALEKHLAAAGEDQLLAKVTEAANLTKVNFVLQHEALGLGHAVLMAKDAIGDEPFVVILPDDVIAHSPGAISQMVQVSEQMDAGVIAVEVVPWEVVHNYGVVTGEQVAERVHKIDGLIEKPPREAAPSNLTIVGRYILPPQIFGYLENTQPGAKGEIQLTDGILDLLQTHDMYAYEFSGVRFDGGTPMGLLRASLAFALDREDTSEEALSILREFQDRIDPLI</sequence>
<dbReference type="PANTHER" id="PTHR43197">
    <property type="entry name" value="UTP--GLUCOSE-1-PHOSPHATE URIDYLYLTRANSFERASE"/>
    <property type="match status" value="1"/>
</dbReference>
<dbReference type="InterPro" id="IPR005771">
    <property type="entry name" value="GalU_uridylyltTrfase_bac/arc"/>
</dbReference>
<comment type="catalytic activity">
    <reaction evidence="5">
        <text>alpha-D-glucose 1-phosphate + UTP + H(+) = UDP-alpha-D-glucose + diphosphate</text>
        <dbReference type="Rhea" id="RHEA:19889"/>
        <dbReference type="ChEBI" id="CHEBI:15378"/>
        <dbReference type="ChEBI" id="CHEBI:33019"/>
        <dbReference type="ChEBI" id="CHEBI:46398"/>
        <dbReference type="ChEBI" id="CHEBI:58601"/>
        <dbReference type="ChEBI" id="CHEBI:58885"/>
        <dbReference type="EC" id="2.7.7.9"/>
    </reaction>
</comment>
<dbReference type="GO" id="GO:0006011">
    <property type="term" value="P:UDP-alpha-D-glucose metabolic process"/>
    <property type="evidence" value="ECO:0007669"/>
    <property type="project" value="InterPro"/>
</dbReference>
<evidence type="ECO:0000256" key="4">
    <source>
        <dbReference type="ARBA" id="ARBA00022695"/>
    </source>
</evidence>
<reference evidence="7" key="1">
    <citation type="submission" date="2015-10" db="EMBL/GenBank/DDBJ databases">
        <authorList>
            <person name="Gilbert D.G."/>
        </authorList>
    </citation>
    <scope>NUCLEOTIDE SEQUENCE</scope>
</reference>
<dbReference type="GO" id="GO:0003983">
    <property type="term" value="F:UTP:glucose-1-phosphate uridylyltransferase activity"/>
    <property type="evidence" value="ECO:0007669"/>
    <property type="project" value="UniProtKB-EC"/>
</dbReference>
<dbReference type="CDD" id="cd02541">
    <property type="entry name" value="UGPase_prokaryotic"/>
    <property type="match status" value="1"/>
</dbReference>
<name>A0A160V7K8_9ZZZZ</name>
<comment type="similarity">
    <text evidence="1">Belongs to the UDPGP type 2 family.</text>
</comment>
<evidence type="ECO:0000259" key="6">
    <source>
        <dbReference type="Pfam" id="PF00483"/>
    </source>
</evidence>
<dbReference type="Pfam" id="PF00483">
    <property type="entry name" value="NTP_transferase"/>
    <property type="match status" value="1"/>
</dbReference>
<evidence type="ECO:0000256" key="2">
    <source>
        <dbReference type="ARBA" id="ARBA00012415"/>
    </source>
</evidence>
<dbReference type="AlphaFoldDB" id="A0A160V7K8"/>
<dbReference type="EMBL" id="FAXA01000110">
    <property type="protein sequence ID" value="CUV01648.1"/>
    <property type="molecule type" value="Genomic_DNA"/>
</dbReference>
<proteinExistence type="inferred from homology"/>
<dbReference type="EC" id="2.7.7.9" evidence="2"/>
<gene>
    <name evidence="7" type="ORF">MGWOODY_Clf1572</name>
</gene>
<evidence type="ECO:0000256" key="3">
    <source>
        <dbReference type="ARBA" id="ARBA00022679"/>
    </source>
</evidence>
<evidence type="ECO:0000256" key="5">
    <source>
        <dbReference type="ARBA" id="ARBA00048128"/>
    </source>
</evidence>
<organism evidence="7">
    <name type="scientific">hydrothermal vent metagenome</name>
    <dbReference type="NCBI Taxonomy" id="652676"/>
    <lineage>
        <taxon>unclassified sequences</taxon>
        <taxon>metagenomes</taxon>
        <taxon>ecological metagenomes</taxon>
    </lineage>
</organism>
<protein>
    <recommendedName>
        <fullName evidence="2">UTP--glucose-1-phosphate uridylyltransferase</fullName>
        <ecNumber evidence="2">2.7.7.9</ecNumber>
    </recommendedName>
</protein>
<dbReference type="PANTHER" id="PTHR43197:SF1">
    <property type="entry name" value="UTP--GLUCOSE-1-PHOSPHATE URIDYLYLTRANSFERASE"/>
    <property type="match status" value="1"/>
</dbReference>
<dbReference type="InterPro" id="IPR029044">
    <property type="entry name" value="Nucleotide-diphossugar_trans"/>
</dbReference>
<dbReference type="Gene3D" id="3.90.550.10">
    <property type="entry name" value="Spore Coat Polysaccharide Biosynthesis Protein SpsA, Chain A"/>
    <property type="match status" value="1"/>
</dbReference>
<accession>A0A160V7K8</accession>
<keyword evidence="4 7" id="KW-0548">Nucleotidyltransferase</keyword>
<dbReference type="InterPro" id="IPR005835">
    <property type="entry name" value="NTP_transferase_dom"/>
</dbReference>
<keyword evidence="3 7" id="KW-0808">Transferase</keyword>